<evidence type="ECO:0000313" key="1">
    <source>
        <dbReference type="EMBL" id="CAA3026406.1"/>
    </source>
</evidence>
<dbReference type="Proteomes" id="UP000594638">
    <property type="component" value="Unassembled WGS sequence"/>
</dbReference>
<protein>
    <submittedName>
        <fullName evidence="1">Uncharacterized protein</fullName>
    </submittedName>
</protein>
<proteinExistence type="predicted"/>
<dbReference type="AlphaFoldDB" id="A0A8S0V6M8"/>
<accession>A0A8S0V6M8</accession>
<organism evidence="1 2">
    <name type="scientific">Olea europaea subsp. europaea</name>
    <dbReference type="NCBI Taxonomy" id="158383"/>
    <lineage>
        <taxon>Eukaryota</taxon>
        <taxon>Viridiplantae</taxon>
        <taxon>Streptophyta</taxon>
        <taxon>Embryophyta</taxon>
        <taxon>Tracheophyta</taxon>
        <taxon>Spermatophyta</taxon>
        <taxon>Magnoliopsida</taxon>
        <taxon>eudicotyledons</taxon>
        <taxon>Gunneridae</taxon>
        <taxon>Pentapetalae</taxon>
        <taxon>asterids</taxon>
        <taxon>lamiids</taxon>
        <taxon>Lamiales</taxon>
        <taxon>Oleaceae</taxon>
        <taxon>Oleeae</taxon>
        <taxon>Olea</taxon>
    </lineage>
</organism>
<name>A0A8S0V6M8_OLEEU</name>
<dbReference type="EMBL" id="CACTIH010009159">
    <property type="protein sequence ID" value="CAA3026406.1"/>
    <property type="molecule type" value="Genomic_DNA"/>
</dbReference>
<keyword evidence="2" id="KW-1185">Reference proteome</keyword>
<evidence type="ECO:0000313" key="2">
    <source>
        <dbReference type="Proteomes" id="UP000594638"/>
    </source>
</evidence>
<dbReference type="Gramene" id="OE9A116280T1">
    <property type="protein sequence ID" value="OE9A116280C1"/>
    <property type="gene ID" value="OE9A116280"/>
</dbReference>
<comment type="caution">
    <text evidence="1">The sequence shown here is derived from an EMBL/GenBank/DDBJ whole genome shotgun (WGS) entry which is preliminary data.</text>
</comment>
<sequence length="94" mass="10325">MTNIVLHSPTIVDLAARVINKMSNGQSITTSVVETGEHVGGISLIGKIFNFSTSSNDCKYLDDYSVEEAAMRKMNRSMSDVYWAVIILGIFCFA</sequence>
<gene>
    <name evidence="1" type="ORF">OLEA9_A116280</name>
</gene>
<reference evidence="1 2" key="1">
    <citation type="submission" date="2019-12" db="EMBL/GenBank/DDBJ databases">
        <authorList>
            <person name="Alioto T."/>
            <person name="Alioto T."/>
            <person name="Gomez Garrido J."/>
        </authorList>
    </citation>
    <scope>NUCLEOTIDE SEQUENCE [LARGE SCALE GENOMIC DNA]</scope>
</reference>